<keyword evidence="1" id="KW-0732">Signal</keyword>
<evidence type="ECO:0000313" key="3">
    <source>
        <dbReference type="EMBL" id="CQD05679.1"/>
    </source>
</evidence>
<feature type="domain" description="SCP" evidence="2">
    <location>
        <begin position="48"/>
        <end position="155"/>
    </location>
</feature>
<dbReference type="SUPFAM" id="SSF55797">
    <property type="entry name" value="PR-1-like"/>
    <property type="match status" value="1"/>
</dbReference>
<dbReference type="PANTHER" id="PTHR31157:SF1">
    <property type="entry name" value="SCP DOMAIN-CONTAINING PROTEIN"/>
    <property type="match status" value="1"/>
</dbReference>
<protein>
    <submittedName>
        <fullName evidence="3">SCP-like extracellular protein</fullName>
    </submittedName>
</protein>
<sequence precursor="true">MTNKVAIAAIFSSCCVLMVAVGTAAEFVAHADDSVAVLYSGVNGLRQPCGPLTDDPRLRLAAQWHADDMLRTGLSGHIGSDGSSPRTRIAEAGYSRPPATGEIVFWGTGSAANATQALDSWMQSPPHRGIIMNCAFTAAGFATAWDGNKMTVVGDFAAS</sequence>
<dbReference type="Gene3D" id="3.40.33.10">
    <property type="entry name" value="CAP"/>
    <property type="match status" value="1"/>
</dbReference>
<dbReference type="RefSeq" id="WP_208859304.1">
    <property type="nucleotide sequence ID" value="NZ_CTEC01000001.1"/>
</dbReference>
<dbReference type="PANTHER" id="PTHR31157">
    <property type="entry name" value="SCP DOMAIN-CONTAINING PROTEIN"/>
    <property type="match status" value="1"/>
</dbReference>
<feature type="chain" id="PRO_5039287040" evidence="1">
    <location>
        <begin position="25"/>
        <end position="159"/>
    </location>
</feature>
<dbReference type="Pfam" id="PF00188">
    <property type="entry name" value="CAP"/>
    <property type="match status" value="1"/>
</dbReference>
<organism evidence="3 4">
    <name type="scientific">Mycobacterium europaeum</name>
    <dbReference type="NCBI Taxonomy" id="761804"/>
    <lineage>
        <taxon>Bacteria</taxon>
        <taxon>Bacillati</taxon>
        <taxon>Actinomycetota</taxon>
        <taxon>Actinomycetes</taxon>
        <taxon>Mycobacteriales</taxon>
        <taxon>Mycobacteriaceae</taxon>
        <taxon>Mycobacterium</taxon>
        <taxon>Mycobacterium simiae complex</taxon>
    </lineage>
</organism>
<dbReference type="InterPro" id="IPR014044">
    <property type="entry name" value="CAP_dom"/>
</dbReference>
<accession>A0A0U1D3J2</accession>
<name>A0A0U1D3J2_9MYCO</name>
<dbReference type="AlphaFoldDB" id="A0A0U1D3J2"/>
<dbReference type="CDD" id="cd05379">
    <property type="entry name" value="CAP_bacterial"/>
    <property type="match status" value="1"/>
</dbReference>
<reference evidence="4" key="1">
    <citation type="submission" date="2015-03" db="EMBL/GenBank/DDBJ databases">
        <authorList>
            <person name="Urmite Genomes"/>
        </authorList>
    </citation>
    <scope>NUCLEOTIDE SEQUENCE [LARGE SCALE GENOMIC DNA]</scope>
    <source>
        <strain evidence="4">CSUR P1344</strain>
    </source>
</reference>
<dbReference type="InterPro" id="IPR035940">
    <property type="entry name" value="CAP_sf"/>
</dbReference>
<evidence type="ECO:0000259" key="2">
    <source>
        <dbReference type="Pfam" id="PF00188"/>
    </source>
</evidence>
<keyword evidence="4" id="KW-1185">Reference proteome</keyword>
<dbReference type="Proteomes" id="UP000199601">
    <property type="component" value="Unassembled WGS sequence"/>
</dbReference>
<evidence type="ECO:0000313" key="4">
    <source>
        <dbReference type="Proteomes" id="UP000199601"/>
    </source>
</evidence>
<proteinExistence type="predicted"/>
<feature type="signal peptide" evidence="1">
    <location>
        <begin position="1"/>
        <end position="24"/>
    </location>
</feature>
<gene>
    <name evidence="3" type="ORF">BN000_01113</name>
</gene>
<evidence type="ECO:0000256" key="1">
    <source>
        <dbReference type="SAM" id="SignalP"/>
    </source>
</evidence>
<dbReference type="EMBL" id="CTEC01000001">
    <property type="protein sequence ID" value="CQD05679.1"/>
    <property type="molecule type" value="Genomic_DNA"/>
</dbReference>